<name>A0AA45WTZ0_9CLOT</name>
<feature type="transmembrane region" description="Helical" evidence="1">
    <location>
        <begin position="645"/>
        <end position="664"/>
    </location>
</feature>
<keyword evidence="4" id="KW-1185">Reference proteome</keyword>
<keyword evidence="1" id="KW-0472">Membrane</keyword>
<keyword evidence="1" id="KW-1133">Transmembrane helix</keyword>
<organism evidence="3 4">
    <name type="scientific">Anoxynatronum buryatiense</name>
    <dbReference type="NCBI Taxonomy" id="489973"/>
    <lineage>
        <taxon>Bacteria</taxon>
        <taxon>Bacillati</taxon>
        <taxon>Bacillota</taxon>
        <taxon>Clostridia</taxon>
        <taxon>Eubacteriales</taxon>
        <taxon>Clostridiaceae</taxon>
        <taxon>Anoxynatronum</taxon>
    </lineage>
</organism>
<keyword evidence="1" id="KW-0812">Transmembrane</keyword>
<evidence type="ECO:0000256" key="1">
    <source>
        <dbReference type="SAM" id="Phobius"/>
    </source>
</evidence>
<dbReference type="Proteomes" id="UP001158066">
    <property type="component" value="Unassembled WGS sequence"/>
</dbReference>
<evidence type="ECO:0000256" key="2">
    <source>
        <dbReference type="SAM" id="SignalP"/>
    </source>
</evidence>
<comment type="caution">
    <text evidence="3">The sequence shown here is derived from an EMBL/GenBank/DDBJ whole genome shotgun (WGS) entry which is preliminary data.</text>
</comment>
<evidence type="ECO:0000313" key="3">
    <source>
        <dbReference type="EMBL" id="SMP44728.1"/>
    </source>
</evidence>
<sequence>MQYGKKWFALIMAVLLLLTPLTAWATEDGDDNGTPNQPERIVYYPNITMGTQSRTPTFKAGQDSRLLIPLHNTGQGEARDVVVTLQIDDPAKFPFVMEGLNFRKGVSSIRGRGRTEALFPLTARTNAPSGLYTIPFRVEYANDDLNNRYSFSDVMYVRIENDLQSPTLIIQEIQMTGGRLAAGGSNVVNIHIRNMGDLPLEEIDLTLSGFGTGGIYMDTTYPTRKIDKLAPDEVRSVPFPLRVESGIEEGTYPLQLNMKFKDDYGTAYESKEELYLPVSGSGFSGGLIAIENLQVPANSVQPYTDFPVSLHVRNTSGTRIEEILVKAEGGEALLPKTPAMQQIASLEAGEAKEVTFTFFAKDGIESKNYPLEIRVEPVRSSGNQNAVIQYAGVMVGDTGGSGVPKIIVDRYDYHTDYVQAGDSFPLDISFLNTHAAQSVRNIRISFTSEGDVFSPVGSSNTMYINRIAPGSRSQQQITLRPKPDASYKVHNLYADIEYEDENGTSHQSKELIGIPVIQEAKLVFGEVETGMEAFVGNPIPVSLEFYNGGRGLVRNLLVSIEGDFDTSDGSLYIGNMEAGKSNYYDAQLIPLQPGKMEGKVIFRYDDEINQSHEVEKPFSIEVMEMMAPPDDFWFEEPQPDGGNTLGKWLAAAIAVMGVVGVVIYRKRKRKKEEVEDDE</sequence>
<feature type="chain" id="PRO_5041259270" evidence="2">
    <location>
        <begin position="26"/>
        <end position="678"/>
    </location>
</feature>
<proteinExistence type="predicted"/>
<feature type="signal peptide" evidence="2">
    <location>
        <begin position="1"/>
        <end position="25"/>
    </location>
</feature>
<dbReference type="AlphaFoldDB" id="A0AA45WTZ0"/>
<dbReference type="RefSeq" id="WP_283408132.1">
    <property type="nucleotide sequence ID" value="NZ_FXUF01000002.1"/>
</dbReference>
<reference evidence="3" key="1">
    <citation type="submission" date="2017-05" db="EMBL/GenBank/DDBJ databases">
        <authorList>
            <person name="Varghese N."/>
            <person name="Submissions S."/>
        </authorList>
    </citation>
    <scope>NUCLEOTIDE SEQUENCE</scope>
    <source>
        <strain evidence="3">Su22</strain>
    </source>
</reference>
<gene>
    <name evidence="3" type="ORF">SAMN06296020_102223</name>
</gene>
<keyword evidence="2" id="KW-0732">Signal</keyword>
<evidence type="ECO:0000313" key="4">
    <source>
        <dbReference type="Proteomes" id="UP001158066"/>
    </source>
</evidence>
<accession>A0AA45WTZ0</accession>
<dbReference type="EMBL" id="FXUF01000002">
    <property type="protein sequence ID" value="SMP44728.1"/>
    <property type="molecule type" value="Genomic_DNA"/>
</dbReference>
<dbReference type="PANTHER" id="PTHR35902">
    <property type="entry name" value="S-LAYER DOMAIN-LIKE PROTEIN-RELATED"/>
    <property type="match status" value="1"/>
</dbReference>
<protein>
    <submittedName>
        <fullName evidence="3">Uncharacterized protein</fullName>
    </submittedName>
</protein>